<comment type="caution">
    <text evidence="2">The sequence shown here is derived from an EMBL/GenBank/DDBJ whole genome shotgun (WGS) entry which is preliminary data.</text>
</comment>
<dbReference type="AlphaFoldDB" id="A0AAD7MTS5"/>
<feature type="transmembrane region" description="Helical" evidence="1">
    <location>
        <begin position="42"/>
        <end position="66"/>
    </location>
</feature>
<dbReference type="EMBL" id="JARKIB010000151">
    <property type="protein sequence ID" value="KAJ7731647.1"/>
    <property type="molecule type" value="Genomic_DNA"/>
</dbReference>
<evidence type="ECO:0000256" key="1">
    <source>
        <dbReference type="SAM" id="Phobius"/>
    </source>
</evidence>
<feature type="transmembrane region" description="Helical" evidence="1">
    <location>
        <begin position="78"/>
        <end position="100"/>
    </location>
</feature>
<keyword evidence="1" id="KW-0472">Membrane</keyword>
<keyword evidence="1" id="KW-1133">Transmembrane helix</keyword>
<evidence type="ECO:0000313" key="2">
    <source>
        <dbReference type="EMBL" id="KAJ7731647.1"/>
    </source>
</evidence>
<accession>A0AAD7MTS5</accession>
<sequence>MRDKPGCHRGRDPWVELRGWVVAHATSTHSSPFMHFDSHSGLLCACARDACAMCLPFFVLMVVSSLHHDLHSLPSPCFIFFASPCLRLGLLPLPFTLLTNTSTYRAYHNPAQRQQHRSRPCAGFLCLCLLPSFLAFFPLLGDGTAFVLAASRFLFSSRELRPSSLPFPSRSRSRPRCVVGVLTMRAWFWFYFDFLPSFPAEFSFLFCFVGRGWTDVEAKVLDSAYRLPARSALRTTLKQWAGNIQRCGVHFLPGPTWGCGWALVG</sequence>
<dbReference type="Proteomes" id="UP001215598">
    <property type="component" value="Unassembled WGS sequence"/>
</dbReference>
<name>A0AAD7MTS5_9AGAR</name>
<keyword evidence="3" id="KW-1185">Reference proteome</keyword>
<feature type="transmembrane region" description="Helical" evidence="1">
    <location>
        <begin position="188"/>
        <end position="209"/>
    </location>
</feature>
<evidence type="ECO:0000313" key="3">
    <source>
        <dbReference type="Proteomes" id="UP001215598"/>
    </source>
</evidence>
<keyword evidence="1" id="KW-0812">Transmembrane</keyword>
<protein>
    <submittedName>
        <fullName evidence="2">Uncharacterized protein</fullName>
    </submittedName>
</protein>
<organism evidence="2 3">
    <name type="scientific">Mycena metata</name>
    <dbReference type="NCBI Taxonomy" id="1033252"/>
    <lineage>
        <taxon>Eukaryota</taxon>
        <taxon>Fungi</taxon>
        <taxon>Dikarya</taxon>
        <taxon>Basidiomycota</taxon>
        <taxon>Agaricomycotina</taxon>
        <taxon>Agaricomycetes</taxon>
        <taxon>Agaricomycetidae</taxon>
        <taxon>Agaricales</taxon>
        <taxon>Marasmiineae</taxon>
        <taxon>Mycenaceae</taxon>
        <taxon>Mycena</taxon>
    </lineage>
</organism>
<feature type="transmembrane region" description="Helical" evidence="1">
    <location>
        <begin position="121"/>
        <end position="140"/>
    </location>
</feature>
<gene>
    <name evidence="2" type="ORF">B0H16DRAFT_201831</name>
</gene>
<proteinExistence type="predicted"/>
<reference evidence="2" key="1">
    <citation type="submission" date="2023-03" db="EMBL/GenBank/DDBJ databases">
        <title>Massive genome expansion in bonnet fungi (Mycena s.s.) driven by repeated elements and novel gene families across ecological guilds.</title>
        <authorList>
            <consortium name="Lawrence Berkeley National Laboratory"/>
            <person name="Harder C.B."/>
            <person name="Miyauchi S."/>
            <person name="Viragh M."/>
            <person name="Kuo A."/>
            <person name="Thoen E."/>
            <person name="Andreopoulos B."/>
            <person name="Lu D."/>
            <person name="Skrede I."/>
            <person name="Drula E."/>
            <person name="Henrissat B."/>
            <person name="Morin E."/>
            <person name="Kohler A."/>
            <person name="Barry K."/>
            <person name="LaButti K."/>
            <person name="Morin E."/>
            <person name="Salamov A."/>
            <person name="Lipzen A."/>
            <person name="Mereny Z."/>
            <person name="Hegedus B."/>
            <person name="Baldrian P."/>
            <person name="Stursova M."/>
            <person name="Weitz H."/>
            <person name="Taylor A."/>
            <person name="Grigoriev I.V."/>
            <person name="Nagy L.G."/>
            <person name="Martin F."/>
            <person name="Kauserud H."/>
        </authorList>
    </citation>
    <scope>NUCLEOTIDE SEQUENCE</scope>
    <source>
        <strain evidence="2">CBHHK182m</strain>
    </source>
</reference>